<feature type="transmembrane region" description="Helical" evidence="8">
    <location>
        <begin position="307"/>
        <end position="329"/>
    </location>
</feature>
<accession>A0ABD6DKS3</accession>
<keyword evidence="5 8" id="KW-1133">Transmembrane helix</keyword>
<sequence>MPTASESPATSRDSHDAESQTDDASPTHEPSTTDPGSSTDPEPPADRQPSLWRNRDFRRFFAGQFVTNAGDSLYTVAVLWLVFELSGSTVLTGIANSMLLLPWLLQILAGPIVDRLPLKPVLVGSQLVQGVVVLALPLAAATGNLSVGVILAVVPLLVLSTLVMAPMQTTLLPRIVPETRLSNANSALATVTLGLDMVFDALGGAFIAVFGATTLFLFDSVTFALAALLFAGIGLSGDAAETDDETTTGRDESVLAGYLDDLRAGIDTLRGTVFVELILMTAVANFAIGVTLAILPSFGSGLGGPAIYGLLLGALGIGRLIGSVVAPYLEDVQYGRLLLVGHSLGACCWLAAVYAPTPALTVVLFGLSWVPAGASGVLTATLNQTVFPKDLLGRVSSVKGTASGATLPLGSLVGGVVAAVLGTTTTMGLAAVGFGFTGLYTLLRPRIRRLPSVADADPPAFDVAVAGDGDGE</sequence>
<dbReference type="Proteomes" id="UP001597034">
    <property type="component" value="Unassembled WGS sequence"/>
</dbReference>
<evidence type="ECO:0000256" key="7">
    <source>
        <dbReference type="SAM" id="MobiDB-lite"/>
    </source>
</evidence>
<dbReference type="InterPro" id="IPR036259">
    <property type="entry name" value="MFS_trans_sf"/>
</dbReference>
<feature type="transmembrane region" description="Helical" evidence="8">
    <location>
        <begin position="336"/>
        <end position="355"/>
    </location>
</feature>
<feature type="transmembrane region" description="Helical" evidence="8">
    <location>
        <begin position="145"/>
        <end position="165"/>
    </location>
</feature>
<evidence type="ECO:0000256" key="2">
    <source>
        <dbReference type="ARBA" id="ARBA00022448"/>
    </source>
</evidence>
<evidence type="ECO:0000256" key="3">
    <source>
        <dbReference type="ARBA" id="ARBA00022475"/>
    </source>
</evidence>
<keyword evidence="6 8" id="KW-0472">Membrane</keyword>
<feature type="region of interest" description="Disordered" evidence="7">
    <location>
        <begin position="1"/>
        <end position="50"/>
    </location>
</feature>
<comment type="subcellular location">
    <subcellularLocation>
        <location evidence="1">Cell membrane</location>
        <topology evidence="1">Multi-pass membrane protein</topology>
    </subcellularLocation>
</comment>
<evidence type="ECO:0000256" key="4">
    <source>
        <dbReference type="ARBA" id="ARBA00022692"/>
    </source>
</evidence>
<evidence type="ECO:0000256" key="1">
    <source>
        <dbReference type="ARBA" id="ARBA00004651"/>
    </source>
</evidence>
<dbReference type="GO" id="GO:0005886">
    <property type="term" value="C:plasma membrane"/>
    <property type="evidence" value="ECO:0007669"/>
    <property type="project" value="UniProtKB-SubCell"/>
</dbReference>
<proteinExistence type="predicted"/>
<dbReference type="SUPFAM" id="SSF103473">
    <property type="entry name" value="MFS general substrate transporter"/>
    <property type="match status" value="1"/>
</dbReference>
<feature type="compositionally biased region" description="Polar residues" evidence="7">
    <location>
        <begin position="1"/>
        <end position="11"/>
    </location>
</feature>
<dbReference type="PANTHER" id="PTHR23513">
    <property type="entry name" value="INTEGRAL MEMBRANE EFFLUX PROTEIN-RELATED"/>
    <property type="match status" value="1"/>
</dbReference>
<organism evidence="9 10">
    <name type="scientific">Haloarchaeobius litoreus</name>
    <dbReference type="NCBI Taxonomy" id="755306"/>
    <lineage>
        <taxon>Archaea</taxon>
        <taxon>Methanobacteriati</taxon>
        <taxon>Methanobacteriota</taxon>
        <taxon>Stenosarchaea group</taxon>
        <taxon>Halobacteria</taxon>
        <taxon>Halobacteriales</taxon>
        <taxon>Halorubellaceae</taxon>
        <taxon>Haloarchaeobius</taxon>
    </lineage>
</organism>
<dbReference type="InterPro" id="IPR010290">
    <property type="entry name" value="TM_effector"/>
</dbReference>
<keyword evidence="3" id="KW-1003">Cell membrane</keyword>
<feature type="transmembrane region" description="Helical" evidence="8">
    <location>
        <begin position="186"/>
        <end position="209"/>
    </location>
</feature>
<evidence type="ECO:0000256" key="5">
    <source>
        <dbReference type="ARBA" id="ARBA00022989"/>
    </source>
</evidence>
<feature type="transmembrane region" description="Helical" evidence="8">
    <location>
        <begin position="273"/>
        <end position="295"/>
    </location>
</feature>
<comment type="caution">
    <text evidence="9">The sequence shown here is derived from an EMBL/GenBank/DDBJ whole genome shotgun (WGS) entry which is preliminary data.</text>
</comment>
<evidence type="ECO:0000313" key="9">
    <source>
        <dbReference type="EMBL" id="MFD1646792.1"/>
    </source>
</evidence>
<keyword evidence="10" id="KW-1185">Reference proteome</keyword>
<feature type="transmembrane region" description="Helical" evidence="8">
    <location>
        <begin position="402"/>
        <end position="421"/>
    </location>
</feature>
<evidence type="ECO:0000256" key="6">
    <source>
        <dbReference type="ARBA" id="ARBA00023136"/>
    </source>
</evidence>
<dbReference type="PANTHER" id="PTHR23513:SF6">
    <property type="entry name" value="MAJOR FACILITATOR SUPERFAMILY ASSOCIATED DOMAIN-CONTAINING PROTEIN"/>
    <property type="match status" value="1"/>
</dbReference>
<dbReference type="Pfam" id="PF05977">
    <property type="entry name" value="MFS_3"/>
    <property type="match status" value="1"/>
</dbReference>
<feature type="transmembrane region" description="Helical" evidence="8">
    <location>
        <begin position="89"/>
        <end position="109"/>
    </location>
</feature>
<keyword evidence="4 8" id="KW-0812">Transmembrane</keyword>
<keyword evidence="2" id="KW-0813">Transport</keyword>
<evidence type="ECO:0000256" key="8">
    <source>
        <dbReference type="SAM" id="Phobius"/>
    </source>
</evidence>
<name>A0ABD6DKS3_9EURY</name>
<evidence type="ECO:0000313" key="10">
    <source>
        <dbReference type="Proteomes" id="UP001597034"/>
    </source>
</evidence>
<feature type="compositionally biased region" description="Polar residues" evidence="7">
    <location>
        <begin position="22"/>
        <end position="40"/>
    </location>
</feature>
<feature type="transmembrane region" description="Helical" evidence="8">
    <location>
        <begin position="215"/>
        <end position="235"/>
    </location>
</feature>
<feature type="transmembrane region" description="Helical" evidence="8">
    <location>
        <begin position="60"/>
        <end position="83"/>
    </location>
</feature>
<gene>
    <name evidence="9" type="ORF">ACFSBL_13965</name>
</gene>
<dbReference type="Gene3D" id="1.20.1250.20">
    <property type="entry name" value="MFS general substrate transporter like domains"/>
    <property type="match status" value="1"/>
</dbReference>
<feature type="transmembrane region" description="Helical" evidence="8">
    <location>
        <begin position="427"/>
        <end position="443"/>
    </location>
</feature>
<feature type="transmembrane region" description="Helical" evidence="8">
    <location>
        <begin position="361"/>
        <end position="382"/>
    </location>
</feature>
<dbReference type="RefSeq" id="WP_256401132.1">
    <property type="nucleotide sequence ID" value="NZ_JANHJR010000003.1"/>
</dbReference>
<dbReference type="AlphaFoldDB" id="A0ABD6DKS3"/>
<dbReference type="EMBL" id="JBHUDO010000003">
    <property type="protein sequence ID" value="MFD1646792.1"/>
    <property type="molecule type" value="Genomic_DNA"/>
</dbReference>
<reference evidence="9 10" key="1">
    <citation type="journal article" date="2019" name="Int. J. Syst. Evol. Microbiol.">
        <title>The Global Catalogue of Microorganisms (GCM) 10K type strain sequencing project: providing services to taxonomists for standard genome sequencing and annotation.</title>
        <authorList>
            <consortium name="The Broad Institute Genomics Platform"/>
            <consortium name="The Broad Institute Genome Sequencing Center for Infectious Disease"/>
            <person name="Wu L."/>
            <person name="Ma J."/>
        </authorList>
    </citation>
    <scope>NUCLEOTIDE SEQUENCE [LARGE SCALE GENOMIC DNA]</scope>
    <source>
        <strain evidence="9 10">CGMCC 1.10390</strain>
    </source>
</reference>
<dbReference type="CDD" id="cd06173">
    <property type="entry name" value="MFS_MefA_like"/>
    <property type="match status" value="1"/>
</dbReference>
<protein>
    <submittedName>
        <fullName evidence="9">MFS transporter</fullName>
    </submittedName>
</protein>